<name>A0ACD1FRI8_9EURO</name>
<dbReference type="Proteomes" id="UP000249057">
    <property type="component" value="Unassembled WGS sequence"/>
</dbReference>
<sequence>DSEPRKRRRPAKSCEQCRQRKVRCDRNVPCGPCRRSRSSVDCSYRENLRSPSPVAIEQTSLHATQLSASTAGPANHVLQETQPPSLTANATVASLYHPEVRNSVNGLVHTQDPPANSQHGSSVRQLQDRMQRLEAQLANSSTGSDQSLERTLRDLCCKVQALEERLSSQATHSTPRMEPEREGHGRQEQMSTMPSTPLRLDAKVRKMKLFGPTHHVYTLEKLHMLGSLAGKDPQSAYPERKAELATLIKECRNLRKSVKKRQSLKPNDPVSDLLNSIPAKDVCDELVRCYMDTFEPVYRILHLPSFRKEYHRFWKEPPAKVTPYLVKLTLVLAIGTTFHPRRSKAGTEHDSRLVQSWIYAAQWWLTGPTERLTSSLEGIQAVCLLLLARQMGDLGPSIWLSPGSLLQAATAMGLHLDSARFPSLSPYMAEMRARLWTTVLELTIQCSLDTAVPLIIPASSDSKPPCNLNDKDLDPDMKQATTARPMSELTDSSIQLLLHESFSLRAEAVNLIHDRSNLTFTQAIQLGSKLRDVCQTLTNFFSSHILDLHPASFHHKFLDMILRRYILLLHLPFMREAATNPQYHFSRKVCLESAMIIASYASTLTLPATTDLDAFARLLISGRGSFRGPLSLELFSILGLEVITQLDESPPPPPPPSSQPPASAATLTARAMTRNPLAELARATRAPLIQTLEHIRDQIFQIIRLGTPSLKRCIVLSAMLAQIRAMETG</sequence>
<protein>
    <submittedName>
        <fullName evidence="1">Uncharacterized protein</fullName>
    </submittedName>
</protein>
<evidence type="ECO:0000313" key="2">
    <source>
        <dbReference type="Proteomes" id="UP000249057"/>
    </source>
</evidence>
<gene>
    <name evidence="1" type="ORF">BO95DRAFT_337380</name>
</gene>
<evidence type="ECO:0000313" key="1">
    <source>
        <dbReference type="EMBL" id="RAH39600.1"/>
    </source>
</evidence>
<feature type="non-terminal residue" evidence="1">
    <location>
        <position position="729"/>
    </location>
</feature>
<keyword evidence="2" id="KW-1185">Reference proteome</keyword>
<proteinExistence type="predicted"/>
<accession>A0ACD1FRI8</accession>
<reference evidence="1" key="1">
    <citation type="submission" date="2018-02" db="EMBL/GenBank/DDBJ databases">
        <title>The genomes of Aspergillus section Nigri reveals drivers in fungal speciation.</title>
        <authorList>
            <consortium name="DOE Joint Genome Institute"/>
            <person name="Vesth T.C."/>
            <person name="Nybo J."/>
            <person name="Theobald S."/>
            <person name="Brandl J."/>
            <person name="Frisvad J.C."/>
            <person name="Nielsen K.F."/>
            <person name="Lyhne E.K."/>
            <person name="Kogle M.E."/>
            <person name="Kuo A."/>
            <person name="Riley R."/>
            <person name="Clum A."/>
            <person name="Nolan M."/>
            <person name="Lipzen A."/>
            <person name="Salamov A."/>
            <person name="Henrissat B."/>
            <person name="Wiebenga A."/>
            <person name="De vries R.P."/>
            <person name="Grigoriev I.V."/>
            <person name="Mortensen U.H."/>
            <person name="Andersen M.R."/>
            <person name="Baker S.E."/>
        </authorList>
    </citation>
    <scope>NUCLEOTIDE SEQUENCE</scope>
    <source>
        <strain evidence="1">CBS 621.78</strain>
    </source>
</reference>
<feature type="non-terminal residue" evidence="1">
    <location>
        <position position="1"/>
    </location>
</feature>
<organism evidence="1 2">
    <name type="scientific">Aspergillus brunneoviolaceus CBS 621.78</name>
    <dbReference type="NCBI Taxonomy" id="1450534"/>
    <lineage>
        <taxon>Eukaryota</taxon>
        <taxon>Fungi</taxon>
        <taxon>Dikarya</taxon>
        <taxon>Ascomycota</taxon>
        <taxon>Pezizomycotina</taxon>
        <taxon>Eurotiomycetes</taxon>
        <taxon>Eurotiomycetidae</taxon>
        <taxon>Eurotiales</taxon>
        <taxon>Aspergillaceae</taxon>
        <taxon>Aspergillus</taxon>
        <taxon>Aspergillus subgen. Circumdati</taxon>
    </lineage>
</organism>
<dbReference type="EMBL" id="KZ825448">
    <property type="protein sequence ID" value="RAH39600.1"/>
    <property type="molecule type" value="Genomic_DNA"/>
</dbReference>